<dbReference type="AlphaFoldDB" id="A0A2J7QQX2"/>
<dbReference type="FunCoup" id="A0A2J7QQX2">
    <property type="interactions" value="2"/>
</dbReference>
<protein>
    <submittedName>
        <fullName evidence="8">P protein</fullName>
    </submittedName>
</protein>
<feature type="transmembrane region" description="Helical" evidence="6">
    <location>
        <begin position="248"/>
        <end position="265"/>
    </location>
</feature>
<feature type="transmembrane region" description="Helical" evidence="6">
    <location>
        <begin position="277"/>
        <end position="297"/>
    </location>
</feature>
<keyword evidence="5 6" id="KW-0472">Membrane</keyword>
<dbReference type="CDD" id="cd01116">
    <property type="entry name" value="P_permease"/>
    <property type="match status" value="1"/>
</dbReference>
<dbReference type="InParanoid" id="A0A2J7QQX2"/>
<feature type="domain" description="Citrate transporter-like" evidence="7">
    <location>
        <begin position="237"/>
        <end position="664"/>
    </location>
</feature>
<feature type="transmembrane region" description="Helical" evidence="6">
    <location>
        <begin position="317"/>
        <end position="339"/>
    </location>
</feature>
<dbReference type="InterPro" id="IPR051475">
    <property type="entry name" value="Diverse_Ion_Transporter"/>
</dbReference>
<feature type="transmembrane region" description="Helical" evidence="6">
    <location>
        <begin position="400"/>
        <end position="422"/>
    </location>
</feature>
<evidence type="ECO:0000256" key="2">
    <source>
        <dbReference type="ARBA" id="ARBA00022448"/>
    </source>
</evidence>
<dbReference type="STRING" id="105785.A0A2J7QQX2"/>
<evidence type="ECO:0000256" key="1">
    <source>
        <dbReference type="ARBA" id="ARBA00004141"/>
    </source>
</evidence>
<dbReference type="GO" id="GO:0016020">
    <property type="term" value="C:membrane"/>
    <property type="evidence" value="ECO:0007669"/>
    <property type="project" value="UniProtKB-SubCell"/>
</dbReference>
<evidence type="ECO:0000259" key="7">
    <source>
        <dbReference type="Pfam" id="PF03600"/>
    </source>
</evidence>
<feature type="transmembrane region" description="Helical" evidence="6">
    <location>
        <begin position="48"/>
        <end position="69"/>
    </location>
</feature>
<keyword evidence="4 6" id="KW-1133">Transmembrane helix</keyword>
<dbReference type="Proteomes" id="UP000235965">
    <property type="component" value="Unassembled WGS sequence"/>
</dbReference>
<organism evidence="8 9">
    <name type="scientific">Cryptotermes secundus</name>
    <dbReference type="NCBI Taxonomy" id="105785"/>
    <lineage>
        <taxon>Eukaryota</taxon>
        <taxon>Metazoa</taxon>
        <taxon>Ecdysozoa</taxon>
        <taxon>Arthropoda</taxon>
        <taxon>Hexapoda</taxon>
        <taxon>Insecta</taxon>
        <taxon>Pterygota</taxon>
        <taxon>Neoptera</taxon>
        <taxon>Polyneoptera</taxon>
        <taxon>Dictyoptera</taxon>
        <taxon>Blattodea</taxon>
        <taxon>Blattoidea</taxon>
        <taxon>Termitoidae</taxon>
        <taxon>Kalotermitidae</taxon>
        <taxon>Cryptotermitinae</taxon>
        <taxon>Cryptotermes</taxon>
    </lineage>
</organism>
<dbReference type="Pfam" id="PF03600">
    <property type="entry name" value="CitMHS"/>
    <property type="match status" value="1"/>
</dbReference>
<gene>
    <name evidence="8" type="primary">Oca2</name>
    <name evidence="8" type="ORF">B7P43_G02087</name>
</gene>
<evidence type="ECO:0000313" key="8">
    <source>
        <dbReference type="EMBL" id="PNF30980.1"/>
    </source>
</evidence>
<feature type="transmembrane region" description="Helical" evidence="6">
    <location>
        <begin position="514"/>
        <end position="531"/>
    </location>
</feature>
<dbReference type="EMBL" id="NEVH01012082">
    <property type="protein sequence ID" value="PNF30980.1"/>
    <property type="molecule type" value="Genomic_DNA"/>
</dbReference>
<evidence type="ECO:0000256" key="6">
    <source>
        <dbReference type="SAM" id="Phobius"/>
    </source>
</evidence>
<feature type="transmembrane region" description="Helical" evidence="6">
    <location>
        <begin position="225"/>
        <end position="242"/>
    </location>
</feature>
<dbReference type="PANTHER" id="PTHR43568">
    <property type="entry name" value="P PROTEIN"/>
    <property type="match status" value="1"/>
</dbReference>
<reference evidence="8 9" key="1">
    <citation type="submission" date="2017-12" db="EMBL/GenBank/DDBJ databases">
        <title>Hemimetabolous genomes reveal molecular basis of termite eusociality.</title>
        <authorList>
            <person name="Harrison M.C."/>
            <person name="Jongepier E."/>
            <person name="Robertson H.M."/>
            <person name="Arning N."/>
            <person name="Bitard-Feildel T."/>
            <person name="Chao H."/>
            <person name="Childers C.P."/>
            <person name="Dinh H."/>
            <person name="Doddapaneni H."/>
            <person name="Dugan S."/>
            <person name="Gowin J."/>
            <person name="Greiner C."/>
            <person name="Han Y."/>
            <person name="Hu H."/>
            <person name="Hughes D.S.T."/>
            <person name="Huylmans A.-K."/>
            <person name="Kemena C."/>
            <person name="Kremer L.P.M."/>
            <person name="Lee S.L."/>
            <person name="Lopez-Ezquerra A."/>
            <person name="Mallet L."/>
            <person name="Monroy-Kuhn J.M."/>
            <person name="Moser A."/>
            <person name="Murali S.C."/>
            <person name="Muzny D.M."/>
            <person name="Otani S."/>
            <person name="Piulachs M.-D."/>
            <person name="Poelchau M."/>
            <person name="Qu J."/>
            <person name="Schaub F."/>
            <person name="Wada-Katsumata A."/>
            <person name="Worley K.C."/>
            <person name="Xie Q."/>
            <person name="Ylla G."/>
            <person name="Poulsen M."/>
            <person name="Gibbs R.A."/>
            <person name="Schal C."/>
            <person name="Richards S."/>
            <person name="Belles X."/>
            <person name="Korb J."/>
            <person name="Bornberg-Bauer E."/>
        </authorList>
    </citation>
    <scope>NUCLEOTIDE SEQUENCE [LARGE SCALE GENOMIC DNA]</scope>
    <source>
        <tissue evidence="8">Whole body</tissue>
    </source>
</reference>
<feature type="transmembrane region" description="Helical" evidence="6">
    <location>
        <begin position="656"/>
        <end position="681"/>
    </location>
</feature>
<comment type="subcellular location">
    <subcellularLocation>
        <location evidence="1">Membrane</location>
        <topology evidence="1">Multi-pass membrane protein</topology>
    </subcellularLocation>
</comment>
<feature type="transmembrane region" description="Helical" evidence="6">
    <location>
        <begin position="701"/>
        <end position="724"/>
    </location>
</feature>
<sequence>MERPSYVWPYCCRKPELKGKSLEADDDDDAADPSPDIPTAGVRKLKPWLRYTKMFALFMVWLVFTMVLITKREKENRMHQISIPEGEIRSYWLREHPTNRMLELALRGAFLPAYYANMSTNYLSVWIQLVEVAPGFQPVANLSAFNENSIISIMNISETWKIPTVSKELLDFVPDVVNRKVFSFKDFDVGLIPRSILRTEMKTNMDASFPLAVSFDVSPIDTNSGIVYAAIVLLGLYVLIVLEITHRTLAAMLASTMSVAILAAMNERPTMAELISWIHVETLLLLFSMMMLVAILSETGIFDYLAVYAYKITNGKVWPLVNTLCLITAALSTFLDNVTTVLLMTPVTIRLCEVMELNPVPVLMATVIYSNIGGSITPVGDPPNVIIASNQDVIDSGVNFSVFTLHMGVGVMFVMGITYMFMRVMFRNMNKLRFTEPQDVRELRHEIAVWQRAAASLSSYSQDEDTVRSSLLKKVRSLMQELKRKLVTGSVAVDTYKANLEELRARYPIRNKALLAKSGVSLLFVVVLFFLHSVPNLNLSLGWTALHGALLLLILADNEEMEGVLARVEWGTLLFFASLFVLMEALSRLGLINCIGRQTEAVVLAVNEECRLAVAILLILWVSALASAFVDNIPLTTMMVRIVSNLNQELDLPLQPLVWALAFGACLGGNGTLIGASANVVCAGVAEQHGYRFTFMEFFKVGFPVMLVSVTVASVYLLVCHVALQWH</sequence>
<dbReference type="InterPro" id="IPR004680">
    <property type="entry name" value="Cit_transptr-like_dom"/>
</dbReference>
<evidence type="ECO:0000313" key="9">
    <source>
        <dbReference type="Proteomes" id="UP000235965"/>
    </source>
</evidence>
<accession>A0A2J7QQX2</accession>
<keyword evidence="3 6" id="KW-0812">Transmembrane</keyword>
<dbReference type="GO" id="GO:0055085">
    <property type="term" value="P:transmembrane transport"/>
    <property type="evidence" value="ECO:0007669"/>
    <property type="project" value="InterPro"/>
</dbReference>
<proteinExistence type="predicted"/>
<name>A0A2J7QQX2_9NEOP</name>
<keyword evidence="2" id="KW-0813">Transport</keyword>
<evidence type="ECO:0000256" key="5">
    <source>
        <dbReference type="ARBA" id="ARBA00023136"/>
    </source>
</evidence>
<keyword evidence="9" id="KW-1185">Reference proteome</keyword>
<feature type="transmembrane region" description="Helical" evidence="6">
    <location>
        <begin position="568"/>
        <end position="592"/>
    </location>
</feature>
<dbReference type="OrthoDB" id="442352at2759"/>
<evidence type="ECO:0000256" key="3">
    <source>
        <dbReference type="ARBA" id="ARBA00022692"/>
    </source>
</evidence>
<comment type="caution">
    <text evidence="8">The sequence shown here is derived from an EMBL/GenBank/DDBJ whole genome shotgun (WGS) entry which is preliminary data.</text>
</comment>
<evidence type="ECO:0000256" key="4">
    <source>
        <dbReference type="ARBA" id="ARBA00022989"/>
    </source>
</evidence>
<feature type="transmembrane region" description="Helical" evidence="6">
    <location>
        <begin position="612"/>
        <end position="635"/>
    </location>
</feature>
<dbReference type="PANTHER" id="PTHR43568:SF1">
    <property type="entry name" value="P PROTEIN"/>
    <property type="match status" value="1"/>
</dbReference>